<gene>
    <name evidence="1" type="ORF">BAE44_0007032</name>
</gene>
<proteinExistence type="predicted"/>
<protein>
    <submittedName>
        <fullName evidence="1">Uncharacterized protein</fullName>
    </submittedName>
</protein>
<comment type="caution">
    <text evidence="1">The sequence shown here is derived from an EMBL/GenBank/DDBJ whole genome shotgun (WGS) entry which is preliminary data.</text>
</comment>
<accession>A0A1E5W3H5</accession>
<organism evidence="1 2">
    <name type="scientific">Dichanthelium oligosanthes</name>
    <dbReference type="NCBI Taxonomy" id="888268"/>
    <lineage>
        <taxon>Eukaryota</taxon>
        <taxon>Viridiplantae</taxon>
        <taxon>Streptophyta</taxon>
        <taxon>Embryophyta</taxon>
        <taxon>Tracheophyta</taxon>
        <taxon>Spermatophyta</taxon>
        <taxon>Magnoliopsida</taxon>
        <taxon>Liliopsida</taxon>
        <taxon>Poales</taxon>
        <taxon>Poaceae</taxon>
        <taxon>PACMAD clade</taxon>
        <taxon>Panicoideae</taxon>
        <taxon>Panicodae</taxon>
        <taxon>Paniceae</taxon>
        <taxon>Dichantheliinae</taxon>
        <taxon>Dichanthelium</taxon>
    </lineage>
</organism>
<dbReference type="EMBL" id="LWDX02022386">
    <property type="protein sequence ID" value="OEL31949.1"/>
    <property type="molecule type" value="Genomic_DNA"/>
</dbReference>
<keyword evidence="2" id="KW-1185">Reference proteome</keyword>
<dbReference type="Proteomes" id="UP000095767">
    <property type="component" value="Unassembled WGS sequence"/>
</dbReference>
<evidence type="ECO:0000313" key="2">
    <source>
        <dbReference type="Proteomes" id="UP000095767"/>
    </source>
</evidence>
<reference evidence="1 2" key="1">
    <citation type="submission" date="2016-09" db="EMBL/GenBank/DDBJ databases">
        <title>The draft genome of Dichanthelium oligosanthes: A C3 panicoid grass species.</title>
        <authorList>
            <person name="Studer A.J."/>
            <person name="Schnable J.C."/>
            <person name="Brutnell T.P."/>
        </authorList>
    </citation>
    <scope>NUCLEOTIDE SEQUENCE [LARGE SCALE GENOMIC DNA]</scope>
    <source>
        <strain evidence="2">cv. Kellogg 1175</strain>
        <tissue evidence="1">Leaf</tissue>
    </source>
</reference>
<name>A0A1E5W3H5_9POAL</name>
<dbReference type="AlphaFoldDB" id="A0A1E5W3H5"/>
<evidence type="ECO:0000313" key="1">
    <source>
        <dbReference type="EMBL" id="OEL31949.1"/>
    </source>
</evidence>
<sequence>MHAEEHFGPCYSTRTQGRPSVWQARHQRSWPWIFFLRMDGGVIIDFAFDLFLLFA</sequence>